<dbReference type="EMBL" id="JAYMYQ010000004">
    <property type="protein sequence ID" value="KAK7336235.1"/>
    <property type="molecule type" value="Genomic_DNA"/>
</dbReference>
<keyword evidence="2" id="KW-1185">Reference proteome</keyword>
<sequence>MFSRHGSKFPTTNLFSFSQTLQSDPQTTPLLEPSIVVNPINCPRLITLSYFCGSLLCFYSTQIHRNKWLRNKTEVNYPLVDKMTFITQQ</sequence>
<name>A0AAN9LHR3_CANGL</name>
<dbReference type="Proteomes" id="UP001367508">
    <property type="component" value="Unassembled WGS sequence"/>
</dbReference>
<evidence type="ECO:0000313" key="2">
    <source>
        <dbReference type="Proteomes" id="UP001367508"/>
    </source>
</evidence>
<proteinExistence type="predicted"/>
<comment type="caution">
    <text evidence="1">The sequence shown here is derived from an EMBL/GenBank/DDBJ whole genome shotgun (WGS) entry which is preliminary data.</text>
</comment>
<dbReference type="AlphaFoldDB" id="A0AAN9LHR3"/>
<gene>
    <name evidence="1" type="ORF">VNO77_16771</name>
</gene>
<protein>
    <submittedName>
        <fullName evidence="1">Uncharacterized protein</fullName>
    </submittedName>
</protein>
<accession>A0AAN9LHR3</accession>
<evidence type="ECO:0000313" key="1">
    <source>
        <dbReference type="EMBL" id="KAK7336235.1"/>
    </source>
</evidence>
<organism evidence="1 2">
    <name type="scientific">Canavalia gladiata</name>
    <name type="common">Sword bean</name>
    <name type="synonym">Dolichos gladiatus</name>
    <dbReference type="NCBI Taxonomy" id="3824"/>
    <lineage>
        <taxon>Eukaryota</taxon>
        <taxon>Viridiplantae</taxon>
        <taxon>Streptophyta</taxon>
        <taxon>Embryophyta</taxon>
        <taxon>Tracheophyta</taxon>
        <taxon>Spermatophyta</taxon>
        <taxon>Magnoliopsida</taxon>
        <taxon>eudicotyledons</taxon>
        <taxon>Gunneridae</taxon>
        <taxon>Pentapetalae</taxon>
        <taxon>rosids</taxon>
        <taxon>fabids</taxon>
        <taxon>Fabales</taxon>
        <taxon>Fabaceae</taxon>
        <taxon>Papilionoideae</taxon>
        <taxon>50 kb inversion clade</taxon>
        <taxon>NPAAA clade</taxon>
        <taxon>indigoferoid/millettioid clade</taxon>
        <taxon>Phaseoleae</taxon>
        <taxon>Canavalia</taxon>
    </lineage>
</organism>
<reference evidence="1 2" key="1">
    <citation type="submission" date="2024-01" db="EMBL/GenBank/DDBJ databases">
        <title>The genomes of 5 underutilized Papilionoideae crops provide insights into root nodulation and disease resistanc.</title>
        <authorList>
            <person name="Jiang F."/>
        </authorList>
    </citation>
    <scope>NUCLEOTIDE SEQUENCE [LARGE SCALE GENOMIC DNA]</scope>
    <source>
        <strain evidence="1">LVBAO_FW01</strain>
        <tissue evidence="1">Leaves</tissue>
    </source>
</reference>